<evidence type="ECO:0000256" key="7">
    <source>
        <dbReference type="SAM" id="MobiDB-lite"/>
    </source>
</evidence>
<sequence length="165" mass="17703">MTVDEHLASMLNDSVHFSLPPIKLVFLVLQIFEKTYPSFFILFPLKIFFFSKMKYVSAYMLAQIGGKKAPTHDDIHKILEGGGLEYNEENAKRVVKLLSGKSLADLIADGSKHLVAVSGGGGGSAAAPAAAAPAAAAEAPKDEGKKKKEEAKEESDDDMGFGLFD</sequence>
<organism evidence="8 9">
    <name type="scientific">Diploscapter pachys</name>
    <dbReference type="NCBI Taxonomy" id="2018661"/>
    <lineage>
        <taxon>Eukaryota</taxon>
        <taxon>Metazoa</taxon>
        <taxon>Ecdysozoa</taxon>
        <taxon>Nematoda</taxon>
        <taxon>Chromadorea</taxon>
        <taxon>Rhabditida</taxon>
        <taxon>Rhabditina</taxon>
        <taxon>Rhabditomorpha</taxon>
        <taxon>Rhabditoidea</taxon>
        <taxon>Rhabditidae</taxon>
        <taxon>Diploscapter</taxon>
    </lineage>
</organism>
<dbReference type="InterPro" id="IPR044076">
    <property type="entry name" value="Ribosomal_P2"/>
</dbReference>
<evidence type="ECO:0000256" key="5">
    <source>
        <dbReference type="ARBA" id="ARBA00035301"/>
    </source>
</evidence>
<dbReference type="FunFam" id="1.10.10.1410:FF:000002">
    <property type="entry name" value="60S acidic ribosomal protein P2"/>
    <property type="match status" value="1"/>
</dbReference>
<evidence type="ECO:0000256" key="1">
    <source>
        <dbReference type="ARBA" id="ARBA00003362"/>
    </source>
</evidence>
<feature type="compositionally biased region" description="Low complexity" evidence="7">
    <location>
        <begin position="125"/>
        <end position="138"/>
    </location>
</feature>
<accession>A0A2A2KT37</accession>
<evidence type="ECO:0000256" key="4">
    <source>
        <dbReference type="ARBA" id="ARBA00023274"/>
    </source>
</evidence>
<dbReference type="GO" id="GO:0003735">
    <property type="term" value="F:structural constituent of ribosome"/>
    <property type="evidence" value="ECO:0007669"/>
    <property type="project" value="InterPro"/>
</dbReference>
<comment type="caution">
    <text evidence="8">The sequence shown here is derived from an EMBL/GenBank/DDBJ whole genome shotgun (WGS) entry which is preliminary data.</text>
</comment>
<evidence type="ECO:0000256" key="6">
    <source>
        <dbReference type="ARBA" id="ARBA00035443"/>
    </source>
</evidence>
<name>A0A2A2KT37_9BILA</name>
<dbReference type="Pfam" id="PF00428">
    <property type="entry name" value="Ribosomal_60s"/>
    <property type="match status" value="1"/>
</dbReference>
<dbReference type="GO" id="GO:0022625">
    <property type="term" value="C:cytosolic large ribosomal subunit"/>
    <property type="evidence" value="ECO:0007669"/>
    <property type="project" value="InterPro"/>
</dbReference>
<dbReference type="Gene3D" id="1.10.10.1410">
    <property type="match status" value="1"/>
</dbReference>
<keyword evidence="4" id="KW-0687">Ribonucleoprotein</keyword>
<proteinExistence type="inferred from homology"/>
<keyword evidence="3" id="KW-0689">Ribosomal protein</keyword>
<gene>
    <name evidence="8" type="ORF">WR25_14223</name>
</gene>
<dbReference type="EMBL" id="LIAE01007765">
    <property type="protein sequence ID" value="PAV77120.1"/>
    <property type="molecule type" value="Genomic_DNA"/>
</dbReference>
<keyword evidence="9" id="KW-1185">Reference proteome</keyword>
<evidence type="ECO:0000256" key="2">
    <source>
        <dbReference type="ARBA" id="ARBA00005436"/>
    </source>
</evidence>
<dbReference type="InterPro" id="IPR038716">
    <property type="entry name" value="P1/P2_N_sf"/>
</dbReference>
<comment type="similarity">
    <text evidence="2">Belongs to the eukaryotic ribosomal protein P1/P2 family.</text>
</comment>
<reference evidence="8 9" key="1">
    <citation type="journal article" date="2017" name="Curr. Biol.">
        <title>Genome architecture and evolution of a unichromosomal asexual nematode.</title>
        <authorList>
            <person name="Fradin H."/>
            <person name="Zegar C."/>
            <person name="Gutwein M."/>
            <person name="Lucas J."/>
            <person name="Kovtun M."/>
            <person name="Corcoran D."/>
            <person name="Baugh L.R."/>
            <person name="Kiontke K."/>
            <person name="Gunsalus K."/>
            <person name="Fitch D.H."/>
            <person name="Piano F."/>
        </authorList>
    </citation>
    <scope>NUCLEOTIDE SEQUENCE [LARGE SCALE GENOMIC DNA]</scope>
    <source>
        <strain evidence="8">PF1309</strain>
    </source>
</reference>
<feature type="compositionally biased region" description="Basic and acidic residues" evidence="7">
    <location>
        <begin position="139"/>
        <end position="151"/>
    </location>
</feature>
<dbReference type="PANTHER" id="PTHR21141">
    <property type="entry name" value="60S ACIDIC RIBOSOMAL PROTEIN FAMILY MEMBER"/>
    <property type="match status" value="1"/>
</dbReference>
<dbReference type="AlphaFoldDB" id="A0A2A2KT37"/>
<feature type="region of interest" description="Disordered" evidence="7">
    <location>
        <begin position="120"/>
        <end position="165"/>
    </location>
</feature>
<dbReference type="CDD" id="cd05833">
    <property type="entry name" value="Ribosomal_P2"/>
    <property type="match status" value="1"/>
</dbReference>
<evidence type="ECO:0000313" key="8">
    <source>
        <dbReference type="EMBL" id="PAV77120.1"/>
    </source>
</evidence>
<dbReference type="OrthoDB" id="1227494at2759"/>
<evidence type="ECO:0000256" key="3">
    <source>
        <dbReference type="ARBA" id="ARBA00022980"/>
    </source>
</evidence>
<dbReference type="GO" id="GO:0002182">
    <property type="term" value="P:cytoplasmic translational elongation"/>
    <property type="evidence" value="ECO:0007669"/>
    <property type="project" value="InterPro"/>
</dbReference>
<dbReference type="PANTHER" id="PTHR21141:SF80">
    <property type="entry name" value="60S ACIDIC RIBOSOMAL PROTEIN P2"/>
    <property type="match status" value="1"/>
</dbReference>
<dbReference type="Proteomes" id="UP000218231">
    <property type="component" value="Unassembled WGS sequence"/>
</dbReference>
<dbReference type="STRING" id="2018661.A0A2A2KT37"/>
<dbReference type="HAMAP" id="MF_01478">
    <property type="entry name" value="Ribosomal_L12_arch"/>
    <property type="match status" value="1"/>
</dbReference>
<evidence type="ECO:0000313" key="9">
    <source>
        <dbReference type="Proteomes" id="UP000218231"/>
    </source>
</evidence>
<protein>
    <recommendedName>
        <fullName evidence="5">Large ribosomal subunit protein P2</fullName>
    </recommendedName>
    <alternativeName>
        <fullName evidence="6">60S acidic ribosomal protein P2</fullName>
    </alternativeName>
</protein>
<comment type="function">
    <text evidence="1">Plays an important role in the elongation step of protein synthesis.</text>
</comment>
<dbReference type="InterPro" id="IPR027534">
    <property type="entry name" value="Ribosomal_P1/P2"/>
</dbReference>